<dbReference type="EMBL" id="AHOR02000006">
    <property type="protein sequence ID" value="EMF84172.1"/>
    <property type="molecule type" value="Genomic_DNA"/>
</dbReference>
<reference evidence="2 3" key="1">
    <citation type="submission" date="2013-01" db="EMBL/GenBank/DDBJ databases">
        <authorList>
            <person name="Harkins D.M."/>
            <person name="Durkin A.S."/>
            <person name="Brinkac L.M."/>
            <person name="Haft D.H."/>
            <person name="Selengut J.D."/>
            <person name="Sanka R."/>
            <person name="DePew J."/>
            <person name="Purushe J."/>
            <person name="Tulsiani S.M."/>
            <person name="Graham G.C."/>
            <person name="Burns M.-A."/>
            <person name="Dohnt M.F."/>
            <person name="Smythe L.D."/>
            <person name="McKay D.B."/>
            <person name="Craig S.B."/>
            <person name="Vinetz J.M."/>
            <person name="Sutton G.G."/>
            <person name="Nierman W.C."/>
            <person name="Fouts D.E."/>
        </authorList>
    </citation>
    <scope>NUCLEOTIDE SEQUENCE [LARGE SCALE GENOMIC DNA]</scope>
    <source>
        <strain evidence="2 3">LT2116</strain>
    </source>
</reference>
<organism evidence="2 3">
    <name type="scientific">Leptospira weilii serovar Topaz str. LT2116</name>
    <dbReference type="NCBI Taxonomy" id="1088540"/>
    <lineage>
        <taxon>Bacteria</taxon>
        <taxon>Pseudomonadati</taxon>
        <taxon>Spirochaetota</taxon>
        <taxon>Spirochaetia</taxon>
        <taxon>Leptospirales</taxon>
        <taxon>Leptospiraceae</taxon>
        <taxon>Leptospira</taxon>
    </lineage>
</organism>
<comment type="caution">
    <text evidence="2">The sequence shown here is derived from an EMBL/GenBank/DDBJ whole genome shotgun (WGS) entry which is preliminary data.</text>
</comment>
<dbReference type="Proteomes" id="UP000011770">
    <property type="component" value="Unassembled WGS sequence"/>
</dbReference>
<proteinExistence type="predicted"/>
<name>M3FV80_9LEPT</name>
<evidence type="ECO:0000256" key="1">
    <source>
        <dbReference type="SAM" id="Phobius"/>
    </source>
</evidence>
<keyword evidence="1" id="KW-1133">Transmembrane helix</keyword>
<keyword evidence="1" id="KW-0812">Transmembrane</keyword>
<protein>
    <submittedName>
        <fullName evidence="2">Uncharacterized protein</fullName>
    </submittedName>
</protein>
<sequence length="43" mass="4912">MNSKANEKLRKQGGTNIVIAMIAILPILLGIRFCLKRIFIFHE</sequence>
<evidence type="ECO:0000313" key="2">
    <source>
        <dbReference type="EMBL" id="EMF84172.1"/>
    </source>
</evidence>
<feature type="transmembrane region" description="Helical" evidence="1">
    <location>
        <begin position="17"/>
        <end position="35"/>
    </location>
</feature>
<keyword evidence="1" id="KW-0472">Membrane</keyword>
<accession>M3FV80</accession>
<dbReference type="AlphaFoldDB" id="M3FV80"/>
<gene>
    <name evidence="2" type="ORF">LEP1GSC188_0061</name>
</gene>
<evidence type="ECO:0000313" key="3">
    <source>
        <dbReference type="Proteomes" id="UP000011770"/>
    </source>
</evidence>